<dbReference type="AlphaFoldDB" id="A0A3T1CHX8"/>
<dbReference type="CDD" id="cd16277">
    <property type="entry name" value="metallo-hydrolase-like_MBL-fold"/>
    <property type="match status" value="1"/>
</dbReference>
<organism evidence="6 7">
    <name type="scientific">Qipengyuania flava</name>
    <dbReference type="NCBI Taxonomy" id="192812"/>
    <lineage>
        <taxon>Bacteria</taxon>
        <taxon>Pseudomonadati</taxon>
        <taxon>Pseudomonadota</taxon>
        <taxon>Alphaproteobacteria</taxon>
        <taxon>Sphingomonadales</taxon>
        <taxon>Erythrobacteraceae</taxon>
        <taxon>Qipengyuania</taxon>
    </lineage>
</organism>
<dbReference type="InterPro" id="IPR051013">
    <property type="entry name" value="MBL_superfamily_lactonases"/>
</dbReference>
<dbReference type="PANTHER" id="PTHR42978">
    <property type="entry name" value="QUORUM-QUENCHING LACTONASE YTNP-RELATED-RELATED"/>
    <property type="match status" value="1"/>
</dbReference>
<proteinExistence type="inferred from homology"/>
<evidence type="ECO:0000313" key="6">
    <source>
        <dbReference type="EMBL" id="BBI20589.1"/>
    </source>
</evidence>
<dbReference type="InterPro" id="IPR001279">
    <property type="entry name" value="Metallo-B-lactamas"/>
</dbReference>
<evidence type="ECO:0000259" key="5">
    <source>
        <dbReference type="SMART" id="SM00849"/>
    </source>
</evidence>
<reference evidence="6 7" key="1">
    <citation type="submission" date="2019-01" db="EMBL/GenBank/DDBJ databases">
        <title>Complete genome sequence of Erythrobacter flavus KJ5.</title>
        <authorList>
            <person name="Kanesaki Y."/>
            <person name="Brotosudarmo T."/>
            <person name="Moriuchi R."/>
            <person name="Awai K."/>
        </authorList>
    </citation>
    <scope>NUCLEOTIDE SEQUENCE [LARGE SCALE GENOMIC DNA]</scope>
    <source>
        <strain evidence="6 7">KJ5</strain>
    </source>
</reference>
<dbReference type="Proteomes" id="UP000290057">
    <property type="component" value="Chromosome"/>
</dbReference>
<accession>A0A3T1CHX8</accession>
<keyword evidence="2" id="KW-0479">Metal-binding</keyword>
<protein>
    <submittedName>
        <fullName evidence="6">MBL fold metallo-hydrolase</fullName>
    </submittedName>
</protein>
<dbReference type="EMBL" id="AP019389">
    <property type="protein sequence ID" value="BBI20589.1"/>
    <property type="molecule type" value="Genomic_DNA"/>
</dbReference>
<dbReference type="GO" id="GO:0046872">
    <property type="term" value="F:metal ion binding"/>
    <property type="evidence" value="ECO:0007669"/>
    <property type="project" value="UniProtKB-KW"/>
</dbReference>
<dbReference type="RefSeq" id="WP_130586391.1">
    <property type="nucleotide sequence ID" value="NZ_AP019389.1"/>
</dbReference>
<dbReference type="PANTHER" id="PTHR42978:SF6">
    <property type="entry name" value="QUORUM-QUENCHING LACTONASE YTNP-RELATED"/>
    <property type="match status" value="1"/>
</dbReference>
<evidence type="ECO:0000256" key="3">
    <source>
        <dbReference type="ARBA" id="ARBA00022801"/>
    </source>
</evidence>
<evidence type="ECO:0000256" key="2">
    <source>
        <dbReference type="ARBA" id="ARBA00022723"/>
    </source>
</evidence>
<dbReference type="SUPFAM" id="SSF56281">
    <property type="entry name" value="Metallo-hydrolase/oxidoreductase"/>
    <property type="match status" value="1"/>
</dbReference>
<evidence type="ECO:0000256" key="4">
    <source>
        <dbReference type="ARBA" id="ARBA00022833"/>
    </source>
</evidence>
<keyword evidence="7" id="KW-1185">Reference proteome</keyword>
<dbReference type="GO" id="GO:0016787">
    <property type="term" value="F:hydrolase activity"/>
    <property type="evidence" value="ECO:0007669"/>
    <property type="project" value="UniProtKB-KW"/>
</dbReference>
<keyword evidence="3 6" id="KW-0378">Hydrolase</keyword>
<name>A0A3T1CHX8_9SPHN</name>
<dbReference type="InterPro" id="IPR036866">
    <property type="entry name" value="RibonucZ/Hydroxyglut_hydro"/>
</dbReference>
<evidence type="ECO:0000256" key="1">
    <source>
        <dbReference type="ARBA" id="ARBA00007749"/>
    </source>
</evidence>
<dbReference type="Gene3D" id="3.60.15.10">
    <property type="entry name" value="Ribonuclease Z/Hydroxyacylglutathione hydrolase-like"/>
    <property type="match status" value="1"/>
</dbReference>
<dbReference type="SMART" id="SM00849">
    <property type="entry name" value="Lactamase_B"/>
    <property type="match status" value="1"/>
</dbReference>
<gene>
    <name evidence="6" type="ORF">EKJ_14360</name>
</gene>
<dbReference type="Pfam" id="PF00753">
    <property type="entry name" value="Lactamase_B"/>
    <property type="match status" value="1"/>
</dbReference>
<comment type="similarity">
    <text evidence="1">Belongs to the metallo-beta-lactamase superfamily.</text>
</comment>
<keyword evidence="4" id="KW-0862">Zinc</keyword>
<evidence type="ECO:0000313" key="7">
    <source>
        <dbReference type="Proteomes" id="UP000290057"/>
    </source>
</evidence>
<sequence>MAEAFRIGRYKVHRIEEWQGGFSPPEALFAEFEAQAFAQVADAFEPDCLREGMIYGYLQSWLIDTGDMRVLVDTGAGNGKQRPGIPIFGDLDTGFLSRLADGGYSPEDIDTVFCTHLHIDHVGWNTQLQDGEWVPTFPNATYCLPAVDDSAWNPDGDQYRTMSGAQVNANVYEDSVVPVLASGRCRLVNDGEAIGAGMTAVHAPGHTPGHMVLEVCDDGDMALFTGDILHHPMQVYRPDWNSVYCEDRSQAAETRLKVLNRAANNDARIVPAHFGAPHSIFVERLPNGRFRPQNAIPIQGG</sequence>
<feature type="domain" description="Metallo-beta-lactamase" evidence="5">
    <location>
        <begin position="57"/>
        <end position="273"/>
    </location>
</feature>